<keyword evidence="3 4" id="KW-0408">Iron</keyword>
<dbReference type="InterPro" id="IPR010538">
    <property type="entry name" value="DHOR"/>
</dbReference>
<dbReference type="Proteomes" id="UP000823603">
    <property type="component" value="Unassembled WGS sequence"/>
</dbReference>
<accession>A0A9D9IGX2</accession>
<evidence type="ECO:0000313" key="7">
    <source>
        <dbReference type="EMBL" id="MBO8471568.1"/>
    </source>
</evidence>
<dbReference type="PROSITE" id="PS51007">
    <property type="entry name" value="CYTC"/>
    <property type="match status" value="1"/>
</dbReference>
<evidence type="ECO:0000256" key="5">
    <source>
        <dbReference type="SAM" id="SignalP"/>
    </source>
</evidence>
<dbReference type="SUPFAM" id="SSF46626">
    <property type="entry name" value="Cytochrome c"/>
    <property type="match status" value="1"/>
</dbReference>
<comment type="caution">
    <text evidence="7">The sequence shown here is derived from an EMBL/GenBank/DDBJ whole genome shotgun (WGS) entry which is preliminary data.</text>
</comment>
<gene>
    <name evidence="7" type="ORF">IAB82_07230</name>
</gene>
<dbReference type="GO" id="GO:0004130">
    <property type="term" value="F:cytochrome-c peroxidase activity"/>
    <property type="evidence" value="ECO:0007669"/>
    <property type="project" value="TreeGrafter"/>
</dbReference>
<sequence>MKTKLIITLLPAALCLAACDVNRNDPDNVPDPVPEWISIETYAGGELGTTFNVSASAFEDPTPAVENAGLEQEFKHGELIFEHNFGPTSEPFDGLGPLYLRTSCLMCHPGYGHGKRTTSYRYDEMGNGYLLVLYDKQTNAYLTSLTGMPQTQAIAPFKAPLDEEKITISWLDYTDEWGNKFPDGETYSLIYPEVTIPADAYYVPVQASRNGQTVDLDVSEVGIRLESTIGIYGSGLLDAIPDDSLKLQYAKLEAVEKQTGKDLVNDAFFKDGEWVKQYSNTVQGDGEQHPYRFTYALSRGALQDGPGANAIWNITNVTRSDRRYHYMTSAYATTASQDPDVQEGFYHFIDTYFPDYADKWNTGNVEQDIYSFLMSQDLPVEMTDEEYTNLMIWHRGLAVPAARNLDDPQVQLGRQLFRQIGCASCHRPSWKTGPDNYNDPNKFFKGDELPRYPKQTIWPYSDMMQHRLFMVNDIRGEWCRTTPLWGRGLSLVCSGHQDRLHDCRARNVIEAIMWHGSADSDARESVEAFRELSKEERDAVVEFINAI</sequence>
<reference evidence="7" key="2">
    <citation type="journal article" date="2021" name="PeerJ">
        <title>Extensive microbial diversity within the chicken gut microbiome revealed by metagenomics and culture.</title>
        <authorList>
            <person name="Gilroy R."/>
            <person name="Ravi A."/>
            <person name="Getino M."/>
            <person name="Pursley I."/>
            <person name="Horton D.L."/>
            <person name="Alikhan N.F."/>
            <person name="Baker D."/>
            <person name="Gharbi K."/>
            <person name="Hall N."/>
            <person name="Watson M."/>
            <person name="Adriaenssens E.M."/>
            <person name="Foster-Nyarko E."/>
            <person name="Jarju S."/>
            <person name="Secka A."/>
            <person name="Antonio M."/>
            <person name="Oren A."/>
            <person name="Chaudhuri R.R."/>
            <person name="La Ragione R."/>
            <person name="Hildebrand F."/>
            <person name="Pallen M.J."/>
        </authorList>
    </citation>
    <scope>NUCLEOTIDE SEQUENCE</scope>
    <source>
        <strain evidence="7">B2-22910</strain>
    </source>
</reference>
<dbReference type="GO" id="GO:0009055">
    <property type="term" value="F:electron transfer activity"/>
    <property type="evidence" value="ECO:0007669"/>
    <property type="project" value="InterPro"/>
</dbReference>
<dbReference type="Pfam" id="PF06537">
    <property type="entry name" value="DHOR"/>
    <property type="match status" value="1"/>
</dbReference>
<evidence type="ECO:0000256" key="4">
    <source>
        <dbReference type="PROSITE-ProRule" id="PRU00433"/>
    </source>
</evidence>
<dbReference type="EMBL" id="JADIMB010000105">
    <property type="protein sequence ID" value="MBO8471568.1"/>
    <property type="molecule type" value="Genomic_DNA"/>
</dbReference>
<dbReference type="GO" id="GO:0046872">
    <property type="term" value="F:metal ion binding"/>
    <property type="evidence" value="ECO:0007669"/>
    <property type="project" value="UniProtKB-KW"/>
</dbReference>
<feature type="chain" id="PRO_5038609165" description="Cytochrome c domain-containing protein" evidence="5">
    <location>
        <begin position="24"/>
        <end position="547"/>
    </location>
</feature>
<dbReference type="InterPro" id="IPR051395">
    <property type="entry name" value="Cytochrome_c_Peroxidase/MauG"/>
</dbReference>
<evidence type="ECO:0000256" key="3">
    <source>
        <dbReference type="ARBA" id="ARBA00023004"/>
    </source>
</evidence>
<protein>
    <recommendedName>
        <fullName evidence="6">Cytochrome c domain-containing protein</fullName>
    </recommendedName>
</protein>
<dbReference type="PANTHER" id="PTHR30600">
    <property type="entry name" value="CYTOCHROME C PEROXIDASE-RELATED"/>
    <property type="match status" value="1"/>
</dbReference>
<dbReference type="InterPro" id="IPR036909">
    <property type="entry name" value="Cyt_c-like_dom_sf"/>
</dbReference>
<evidence type="ECO:0000259" key="6">
    <source>
        <dbReference type="PROSITE" id="PS51007"/>
    </source>
</evidence>
<organism evidence="7 8">
    <name type="scientific">Candidatus Cryptobacteroides faecavium</name>
    <dbReference type="NCBI Taxonomy" id="2840762"/>
    <lineage>
        <taxon>Bacteria</taxon>
        <taxon>Pseudomonadati</taxon>
        <taxon>Bacteroidota</taxon>
        <taxon>Bacteroidia</taxon>
        <taxon>Bacteroidales</taxon>
        <taxon>Candidatus Cryptobacteroides</taxon>
    </lineage>
</organism>
<dbReference type="InterPro" id="IPR009056">
    <property type="entry name" value="Cyt_c-like_dom"/>
</dbReference>
<reference evidence="7" key="1">
    <citation type="submission" date="2020-10" db="EMBL/GenBank/DDBJ databases">
        <authorList>
            <person name="Gilroy R."/>
        </authorList>
    </citation>
    <scope>NUCLEOTIDE SEQUENCE</scope>
    <source>
        <strain evidence="7">B2-22910</strain>
    </source>
</reference>
<keyword evidence="1 4" id="KW-0349">Heme</keyword>
<dbReference type="PANTHER" id="PTHR30600:SF4">
    <property type="entry name" value="CYTOCHROME C DOMAIN-CONTAINING PROTEIN"/>
    <property type="match status" value="1"/>
</dbReference>
<name>A0A9D9IGX2_9BACT</name>
<evidence type="ECO:0000256" key="2">
    <source>
        <dbReference type="ARBA" id="ARBA00022723"/>
    </source>
</evidence>
<dbReference type="Gene3D" id="1.10.760.10">
    <property type="entry name" value="Cytochrome c-like domain"/>
    <property type="match status" value="1"/>
</dbReference>
<feature type="signal peptide" evidence="5">
    <location>
        <begin position="1"/>
        <end position="23"/>
    </location>
</feature>
<keyword evidence="2 4" id="KW-0479">Metal-binding</keyword>
<proteinExistence type="predicted"/>
<dbReference type="AlphaFoldDB" id="A0A9D9IGX2"/>
<evidence type="ECO:0000313" key="8">
    <source>
        <dbReference type="Proteomes" id="UP000823603"/>
    </source>
</evidence>
<dbReference type="GO" id="GO:0020037">
    <property type="term" value="F:heme binding"/>
    <property type="evidence" value="ECO:0007669"/>
    <property type="project" value="InterPro"/>
</dbReference>
<keyword evidence="5" id="KW-0732">Signal</keyword>
<feature type="domain" description="Cytochrome c" evidence="6">
    <location>
        <begin position="408"/>
        <end position="547"/>
    </location>
</feature>
<evidence type="ECO:0000256" key="1">
    <source>
        <dbReference type="ARBA" id="ARBA00022617"/>
    </source>
</evidence>